<organism evidence="3 4">
    <name type="scientific">Xanthoceras sorbifolium</name>
    <dbReference type="NCBI Taxonomy" id="99658"/>
    <lineage>
        <taxon>Eukaryota</taxon>
        <taxon>Viridiplantae</taxon>
        <taxon>Streptophyta</taxon>
        <taxon>Embryophyta</taxon>
        <taxon>Tracheophyta</taxon>
        <taxon>Spermatophyta</taxon>
        <taxon>Magnoliopsida</taxon>
        <taxon>eudicotyledons</taxon>
        <taxon>Gunneridae</taxon>
        <taxon>Pentapetalae</taxon>
        <taxon>rosids</taxon>
        <taxon>malvids</taxon>
        <taxon>Sapindales</taxon>
        <taxon>Sapindaceae</taxon>
        <taxon>Xanthoceroideae</taxon>
        <taxon>Xanthoceras</taxon>
    </lineage>
</organism>
<dbReference type="PANTHER" id="PTHR19424">
    <property type="entry name" value="HEAT SHOCK FACTOR BINDING PROTEIN 1"/>
    <property type="match status" value="1"/>
</dbReference>
<protein>
    <submittedName>
        <fullName evidence="3">Uncharacterized protein</fullName>
    </submittedName>
</protein>
<dbReference type="PANTHER" id="PTHR19424:SF8">
    <property type="entry name" value="HEAT SHOCK FACTOR-BINDING PROTEIN 1-LIKE"/>
    <property type="match status" value="1"/>
</dbReference>
<evidence type="ECO:0000256" key="2">
    <source>
        <dbReference type="SAM" id="MobiDB-lite"/>
    </source>
</evidence>
<evidence type="ECO:0000313" key="3">
    <source>
        <dbReference type="EMBL" id="KAH7573577.1"/>
    </source>
</evidence>
<proteinExistence type="inferred from homology"/>
<evidence type="ECO:0000256" key="1">
    <source>
        <dbReference type="ARBA" id="ARBA00006349"/>
    </source>
</evidence>
<accession>A0ABQ8IA96</accession>
<evidence type="ECO:0000313" key="4">
    <source>
        <dbReference type="Proteomes" id="UP000827721"/>
    </source>
</evidence>
<name>A0ABQ8IA96_9ROSI</name>
<feature type="compositionally biased region" description="Basic and acidic residues" evidence="2">
    <location>
        <begin position="160"/>
        <end position="172"/>
    </location>
</feature>
<comment type="caution">
    <text evidence="3">The sequence shown here is derived from an EMBL/GenBank/DDBJ whole genome shotgun (WGS) entry which is preliminary data.</text>
</comment>
<reference evidence="3 4" key="1">
    <citation type="submission" date="2021-02" db="EMBL/GenBank/DDBJ databases">
        <title>Plant Genome Project.</title>
        <authorList>
            <person name="Zhang R.-G."/>
        </authorList>
    </citation>
    <scope>NUCLEOTIDE SEQUENCE [LARGE SCALE GENOMIC DNA]</scope>
    <source>
        <tissue evidence="3">Leaves</tissue>
    </source>
</reference>
<dbReference type="EMBL" id="JAFEMO010000003">
    <property type="protein sequence ID" value="KAH7573577.1"/>
    <property type="molecule type" value="Genomic_DNA"/>
</dbReference>
<dbReference type="InterPro" id="IPR009643">
    <property type="entry name" value="HS1-bd"/>
</dbReference>
<keyword evidence="4" id="KW-1185">Reference proteome</keyword>
<feature type="region of interest" description="Disordered" evidence="2">
    <location>
        <begin position="147"/>
        <end position="172"/>
    </location>
</feature>
<sequence>MEFTVSRKNALYATLEDGHDSEDPKQSTADMTAFVRSFFLYLHDWLHDWPAIDISFFWVLHRKLSLVFSSSGLMLSVNLMSKTHGNGGAHAQFQIDARDRTVVMPMHVQNLLLQMQNYLFLDWDALDEMGNRIDELEQSINDLRTEMGIEASPSPSAPLKLKEEPKSANDSA</sequence>
<dbReference type="Proteomes" id="UP000827721">
    <property type="component" value="Unassembled WGS sequence"/>
</dbReference>
<gene>
    <name evidence="3" type="ORF">JRO89_XS03G0174600</name>
</gene>
<comment type="similarity">
    <text evidence="1">Belongs to the HSBP1 family.</text>
</comment>